<accession>A0A1H0W076</accession>
<sequence>MMMKRLKKSLLVLAAILFALPSFLVTAASNESKPGEISSKDEVVYAKLSANGERQEIYVVNILDINKAGKIVDYGHYSNLKNLSDLAPLEQIDNTVEFTATEGKFYYQGNMNEKALPWNISVSYLLDGKQIAPEELAGKEGHVEIRIATSANKEVDQVFFENYLLQISLTLNLELFSDIQAPNGMLANAGKSKQVTFTVMPEKEEELVVEADVVDFELDGIDITAIPSSLPIDAPNIDDMTGEIHTLTDAIKEVDDGVGALANGVSELNNGVKGLSNGSKQYKDGMYAIAHSSSELVNASGQIEGALDKLSTNLSANSENMNLGDVKKLEEGLVQISGGLKETTKGLTTLKENYATAYSALNTAMAAIPEYEISEEQIQQLYGSGADQQVLDQLIETYSTARTAKGTYLSVQEAFVAVDGTLVQVSGALLEMASQLEQIANGLSTSLEEMNIAESITQLRDGVSQLSSNYRAFHSGLVKYTGGVSQLSSSYSELHNGVVALSDGTGKLESGASQLHDGTTELYEATSDLPEQIKEEVDQMMSEYDKSDFEPVSFVSSKNEDINSVQFVLKTESIKQEEAEESEKTVEEVKGFWARLVELFK</sequence>
<feature type="signal peptide" evidence="1">
    <location>
        <begin position="1"/>
        <end position="27"/>
    </location>
</feature>
<dbReference type="InterPro" id="IPR023908">
    <property type="entry name" value="xxxLxxG_rpt"/>
</dbReference>
<reference evidence="3" key="1">
    <citation type="submission" date="2016-10" db="EMBL/GenBank/DDBJ databases">
        <authorList>
            <person name="Varghese N."/>
            <person name="Submissions S."/>
        </authorList>
    </citation>
    <scope>NUCLEOTIDE SEQUENCE [LARGE SCALE GENOMIC DNA]</scope>
    <source>
        <strain evidence="3">IBRC-M10078</strain>
    </source>
</reference>
<organism evidence="2 3">
    <name type="scientific">Litchfieldia salsa</name>
    <dbReference type="NCBI Taxonomy" id="930152"/>
    <lineage>
        <taxon>Bacteria</taxon>
        <taxon>Bacillati</taxon>
        <taxon>Bacillota</taxon>
        <taxon>Bacilli</taxon>
        <taxon>Bacillales</taxon>
        <taxon>Bacillaceae</taxon>
        <taxon>Litchfieldia</taxon>
    </lineage>
</organism>
<dbReference type="STRING" id="930152.SAMN05216565_108131"/>
<dbReference type="AlphaFoldDB" id="A0A1H0W076"/>
<dbReference type="Gene3D" id="1.10.287.950">
    <property type="entry name" value="Methyl-accepting chemotaxis protein"/>
    <property type="match status" value="1"/>
</dbReference>
<proteinExistence type="predicted"/>
<feature type="chain" id="PRO_5011632982" evidence="1">
    <location>
        <begin position="28"/>
        <end position="601"/>
    </location>
</feature>
<protein>
    <submittedName>
        <fullName evidence="2">X-X-X-Leu-X-X-Gly heptad repeat-containing protein</fullName>
    </submittedName>
</protein>
<keyword evidence="1" id="KW-0732">Signal</keyword>
<dbReference type="Proteomes" id="UP000199159">
    <property type="component" value="Unassembled WGS sequence"/>
</dbReference>
<keyword evidence="3" id="KW-1185">Reference proteome</keyword>
<name>A0A1H0W076_9BACI</name>
<evidence type="ECO:0000256" key="1">
    <source>
        <dbReference type="SAM" id="SignalP"/>
    </source>
</evidence>
<dbReference type="NCBIfam" id="TIGR03057">
    <property type="entry name" value="xxxLxxG_by_4"/>
    <property type="match status" value="2"/>
</dbReference>
<evidence type="ECO:0000313" key="3">
    <source>
        <dbReference type="Proteomes" id="UP000199159"/>
    </source>
</evidence>
<gene>
    <name evidence="2" type="ORF">SAMN05216565_108131</name>
</gene>
<dbReference type="EMBL" id="FNJU01000008">
    <property type="protein sequence ID" value="SDP83991.1"/>
    <property type="molecule type" value="Genomic_DNA"/>
</dbReference>
<evidence type="ECO:0000313" key="2">
    <source>
        <dbReference type="EMBL" id="SDP83991.1"/>
    </source>
</evidence>